<reference evidence="1" key="1">
    <citation type="submission" date="2023-07" db="EMBL/GenBank/DDBJ databases">
        <title>Sorghum-associated microbial communities from plants grown in Nebraska, USA.</title>
        <authorList>
            <person name="Schachtman D."/>
        </authorList>
    </citation>
    <scope>NUCLEOTIDE SEQUENCE</scope>
    <source>
        <strain evidence="1">2697</strain>
    </source>
</reference>
<dbReference type="Proteomes" id="UP001246858">
    <property type="component" value="Unassembled WGS sequence"/>
</dbReference>
<protein>
    <submittedName>
        <fullName evidence="1">Pimeloyl-ACP methyl ester carboxylesterase</fullName>
    </submittedName>
</protein>
<proteinExistence type="predicted"/>
<dbReference type="EMBL" id="JAVDTF010000001">
    <property type="protein sequence ID" value="MDR6781927.1"/>
    <property type="molecule type" value="Genomic_DNA"/>
</dbReference>
<organism evidence="1 2">
    <name type="scientific">Pedobacter africanus</name>
    <dbReference type="NCBI Taxonomy" id="151894"/>
    <lineage>
        <taxon>Bacteria</taxon>
        <taxon>Pseudomonadati</taxon>
        <taxon>Bacteroidota</taxon>
        <taxon>Sphingobacteriia</taxon>
        <taxon>Sphingobacteriales</taxon>
        <taxon>Sphingobacteriaceae</taxon>
        <taxon>Pedobacter</taxon>
    </lineage>
</organism>
<comment type="caution">
    <text evidence="1">The sequence shown here is derived from an EMBL/GenBank/DDBJ whole genome shotgun (WGS) entry which is preliminary data.</text>
</comment>
<sequence>MASYTGVMSNRIYLISGLGADRRAFKKLVFPPDFELVYLDWIAPIANETLEEYALRLASGIDTSAPFYLVGLSFGGMIATEIAKKLNPVHTFLISSAPVYKQLPWYYRMAGSFGLQKLVPVSLIKKGNGIGLKFLGAQTQDERLLLKQLVTDSDPAFIKWALTCILKWRNTERPAKLTHIHGTADRILPMRYYKPDIVVKNGGHFIVYANAEEISEAIKVIMLSGDKTKAELIFDKMVKECFQQTLKPLGFKKKGNNFYLKLKDLGQIINIQKSMSSTKTDISFTINLGIFIPEYYLGYYSYATEIPVYPTEPDCAVRQRIGELRGESDKWYSINTNTNEQDLFTEMRENIEHFILPFFAKTSTKGLFIDALDASSLPLPPLGKLMLYAQLKEFEKARKEYEVLIQNNQNIRILNDAKELMARYGLG</sequence>
<keyword evidence="2" id="KW-1185">Reference proteome</keyword>
<accession>A0ACC6KS23</accession>
<gene>
    <name evidence="1" type="ORF">J2X78_000479</name>
</gene>
<evidence type="ECO:0000313" key="1">
    <source>
        <dbReference type="EMBL" id="MDR6781927.1"/>
    </source>
</evidence>
<name>A0ACC6KS23_9SPHI</name>
<evidence type="ECO:0000313" key="2">
    <source>
        <dbReference type="Proteomes" id="UP001246858"/>
    </source>
</evidence>